<proteinExistence type="predicted"/>
<dbReference type="PROSITE" id="PS51257">
    <property type="entry name" value="PROKAR_LIPOPROTEIN"/>
    <property type="match status" value="1"/>
</dbReference>
<evidence type="ECO:0008006" key="4">
    <source>
        <dbReference type="Google" id="ProtNLM"/>
    </source>
</evidence>
<gene>
    <name evidence="2" type="ORF">RRG08_050856</name>
</gene>
<comment type="caution">
    <text evidence="2">The sequence shown here is derived from an EMBL/GenBank/DDBJ whole genome shotgun (WGS) entry which is preliminary data.</text>
</comment>
<dbReference type="EMBL" id="JAWDGP010004156">
    <property type="protein sequence ID" value="KAK3767305.1"/>
    <property type="molecule type" value="Genomic_DNA"/>
</dbReference>
<feature type="chain" id="PRO_5042204152" description="Plethodontid modulating factor" evidence="1">
    <location>
        <begin position="21"/>
        <end position="77"/>
    </location>
</feature>
<feature type="signal peptide" evidence="1">
    <location>
        <begin position="1"/>
        <end position="20"/>
    </location>
</feature>
<dbReference type="Proteomes" id="UP001283361">
    <property type="component" value="Unassembled WGS sequence"/>
</dbReference>
<accession>A0AAE0ZDN8</accession>
<organism evidence="2 3">
    <name type="scientific">Elysia crispata</name>
    <name type="common">lettuce slug</name>
    <dbReference type="NCBI Taxonomy" id="231223"/>
    <lineage>
        <taxon>Eukaryota</taxon>
        <taxon>Metazoa</taxon>
        <taxon>Spiralia</taxon>
        <taxon>Lophotrochozoa</taxon>
        <taxon>Mollusca</taxon>
        <taxon>Gastropoda</taxon>
        <taxon>Heterobranchia</taxon>
        <taxon>Euthyneura</taxon>
        <taxon>Panpulmonata</taxon>
        <taxon>Sacoglossa</taxon>
        <taxon>Placobranchoidea</taxon>
        <taxon>Plakobranchidae</taxon>
        <taxon>Elysia</taxon>
    </lineage>
</organism>
<protein>
    <recommendedName>
        <fullName evidence="4">Plethodontid modulating factor</fullName>
    </recommendedName>
</protein>
<sequence>MKTTLTLLLVTSVFIASAAGSACIEDNAGDADGNPCFTDDIYSRSYHGDLTFCCKSGIMSLSTVFVNGVTERTCTCP</sequence>
<name>A0AAE0ZDN8_9GAST</name>
<keyword evidence="3" id="KW-1185">Reference proteome</keyword>
<evidence type="ECO:0000313" key="3">
    <source>
        <dbReference type="Proteomes" id="UP001283361"/>
    </source>
</evidence>
<keyword evidence="1" id="KW-0732">Signal</keyword>
<evidence type="ECO:0000256" key="1">
    <source>
        <dbReference type="SAM" id="SignalP"/>
    </source>
</evidence>
<evidence type="ECO:0000313" key="2">
    <source>
        <dbReference type="EMBL" id="KAK3767305.1"/>
    </source>
</evidence>
<reference evidence="2" key="1">
    <citation type="journal article" date="2023" name="G3 (Bethesda)">
        <title>A reference genome for the long-term kleptoplast-retaining sea slug Elysia crispata morphotype clarki.</title>
        <authorList>
            <person name="Eastman K.E."/>
            <person name="Pendleton A.L."/>
            <person name="Shaikh M.A."/>
            <person name="Suttiyut T."/>
            <person name="Ogas R."/>
            <person name="Tomko P."/>
            <person name="Gavelis G."/>
            <person name="Widhalm J.R."/>
            <person name="Wisecaver J.H."/>
        </authorList>
    </citation>
    <scope>NUCLEOTIDE SEQUENCE</scope>
    <source>
        <strain evidence="2">ECLA1</strain>
    </source>
</reference>
<dbReference type="AlphaFoldDB" id="A0AAE0ZDN8"/>